<name>A0A2P5E8X3_TREOI</name>
<evidence type="ECO:0000256" key="1">
    <source>
        <dbReference type="ARBA" id="ARBA00022821"/>
    </source>
</evidence>
<accession>A0A2P5E8X3</accession>
<dbReference type="STRING" id="63057.A0A2P5E8X3"/>
<proteinExistence type="predicted"/>
<dbReference type="AlphaFoldDB" id="A0A2P5E8X3"/>
<dbReference type="Proteomes" id="UP000237000">
    <property type="component" value="Unassembled WGS sequence"/>
</dbReference>
<dbReference type="InParanoid" id="A0A2P5E8X3"/>
<dbReference type="InterPro" id="IPR032675">
    <property type="entry name" value="LRR_dom_sf"/>
</dbReference>
<gene>
    <name evidence="3" type="ORF">TorRG33x02_222130</name>
</gene>
<organism evidence="3 4">
    <name type="scientific">Trema orientale</name>
    <name type="common">Charcoal tree</name>
    <name type="synonym">Celtis orientalis</name>
    <dbReference type="NCBI Taxonomy" id="63057"/>
    <lineage>
        <taxon>Eukaryota</taxon>
        <taxon>Viridiplantae</taxon>
        <taxon>Streptophyta</taxon>
        <taxon>Embryophyta</taxon>
        <taxon>Tracheophyta</taxon>
        <taxon>Spermatophyta</taxon>
        <taxon>Magnoliopsida</taxon>
        <taxon>eudicotyledons</taxon>
        <taxon>Gunneridae</taxon>
        <taxon>Pentapetalae</taxon>
        <taxon>rosids</taxon>
        <taxon>fabids</taxon>
        <taxon>Rosales</taxon>
        <taxon>Cannabaceae</taxon>
        <taxon>Trema</taxon>
    </lineage>
</organism>
<comment type="caution">
    <text evidence="3">The sequence shown here is derived from an EMBL/GenBank/DDBJ whole genome shotgun (WGS) entry which is preliminary data.</text>
</comment>
<feature type="non-terminal residue" evidence="3">
    <location>
        <position position="1"/>
    </location>
</feature>
<evidence type="ECO:0000259" key="2">
    <source>
        <dbReference type="Pfam" id="PF23247"/>
    </source>
</evidence>
<dbReference type="OrthoDB" id="1165828at2759"/>
<dbReference type="PANTHER" id="PTHR33463">
    <property type="entry name" value="NB-ARC DOMAIN-CONTAINING PROTEIN-RELATED"/>
    <property type="match status" value="1"/>
</dbReference>
<dbReference type="InterPro" id="IPR057135">
    <property type="entry name" value="At4g27190-like_LRR"/>
</dbReference>
<keyword evidence="4" id="KW-1185">Reference proteome</keyword>
<dbReference type="EMBL" id="JXTC01000204">
    <property type="protein sequence ID" value="PON81995.1"/>
    <property type="molecule type" value="Genomic_DNA"/>
</dbReference>
<sequence>SECHGMINLFDLSTAKSLVQLTRMSITRCKRMREIIGQESGRNYDHLTESEIVFGRLKILVIHSLPSLRSFYSGNDIMRLPKLERLIVSHCPEMRCFSCGVLIYNQGMDGRIGDFDEKRIAERFGDMSDYFFCLSENVKFDRQLWGGEVNTIVRQV</sequence>
<reference evidence="4" key="1">
    <citation type="submission" date="2016-06" db="EMBL/GenBank/DDBJ databases">
        <title>Parallel loss of symbiosis genes in relatives of nitrogen-fixing non-legume Parasponia.</title>
        <authorList>
            <person name="Van Velzen R."/>
            <person name="Holmer R."/>
            <person name="Bu F."/>
            <person name="Rutten L."/>
            <person name="Van Zeijl A."/>
            <person name="Liu W."/>
            <person name="Santuari L."/>
            <person name="Cao Q."/>
            <person name="Sharma T."/>
            <person name="Shen D."/>
            <person name="Roswanjaya Y."/>
            <person name="Wardhani T."/>
            <person name="Kalhor M.S."/>
            <person name="Jansen J."/>
            <person name="Van den Hoogen J."/>
            <person name="Gungor B."/>
            <person name="Hartog M."/>
            <person name="Hontelez J."/>
            <person name="Verver J."/>
            <person name="Yang W.-C."/>
            <person name="Schijlen E."/>
            <person name="Repin R."/>
            <person name="Schilthuizen M."/>
            <person name="Schranz E."/>
            <person name="Heidstra R."/>
            <person name="Miyata K."/>
            <person name="Fedorova E."/>
            <person name="Kohlen W."/>
            <person name="Bisseling T."/>
            <person name="Smit S."/>
            <person name="Geurts R."/>
        </authorList>
    </citation>
    <scope>NUCLEOTIDE SEQUENCE [LARGE SCALE GENOMIC DNA]</scope>
    <source>
        <strain evidence="4">cv. RG33-2</strain>
    </source>
</reference>
<protein>
    <recommendedName>
        <fullName evidence="2">Disease resistance protein At4g27190-like leucine-rich repeats domain-containing protein</fullName>
    </recommendedName>
</protein>
<dbReference type="Pfam" id="PF23247">
    <property type="entry name" value="LRR_RPS2"/>
    <property type="match status" value="1"/>
</dbReference>
<evidence type="ECO:0000313" key="4">
    <source>
        <dbReference type="Proteomes" id="UP000237000"/>
    </source>
</evidence>
<dbReference type="PANTHER" id="PTHR33463:SF204">
    <property type="entry name" value="NB-ARC DOMAIN-CONTAINING PROTEIN"/>
    <property type="match status" value="1"/>
</dbReference>
<feature type="domain" description="Disease resistance protein At4g27190-like leucine-rich repeats" evidence="2">
    <location>
        <begin position="2"/>
        <end position="95"/>
    </location>
</feature>
<dbReference type="Gene3D" id="3.80.10.10">
    <property type="entry name" value="Ribonuclease Inhibitor"/>
    <property type="match status" value="1"/>
</dbReference>
<evidence type="ECO:0000313" key="3">
    <source>
        <dbReference type="EMBL" id="PON81995.1"/>
    </source>
</evidence>
<keyword evidence="1" id="KW-0611">Plant defense</keyword>
<dbReference type="InterPro" id="IPR050905">
    <property type="entry name" value="Plant_NBS-LRR"/>
</dbReference>